<accession>A0A4V3HUP4</accession>
<gene>
    <name evidence="2" type="ORF">CCUG63697_03635</name>
</gene>
<keyword evidence="1" id="KW-1133">Transmembrane helix</keyword>
<proteinExistence type="predicted"/>
<organism evidence="2 3">
    <name type="scientific">Mycobacteroides franklinii</name>
    <dbReference type="NCBI Taxonomy" id="948102"/>
    <lineage>
        <taxon>Bacteria</taxon>
        <taxon>Bacillati</taxon>
        <taxon>Actinomycetota</taxon>
        <taxon>Actinomycetes</taxon>
        <taxon>Mycobacteriales</taxon>
        <taxon>Mycobacteriaceae</taxon>
        <taxon>Mycobacteroides</taxon>
    </lineage>
</organism>
<evidence type="ECO:0000313" key="3">
    <source>
        <dbReference type="Proteomes" id="UP000295165"/>
    </source>
</evidence>
<feature type="transmembrane region" description="Helical" evidence="1">
    <location>
        <begin position="12"/>
        <end position="30"/>
    </location>
</feature>
<reference evidence="2 3" key="1">
    <citation type="journal article" date="2019" name="Sci. Rep.">
        <title>Extended insight into the Mycobacterium chelonae-abscessus complex through whole genome sequencing of Mycobacterium salmoniphilum outbreak and Mycobacterium salmoniphilum-like strains.</title>
        <authorList>
            <person name="Behra P.R.K."/>
            <person name="Das S."/>
            <person name="Pettersson B.M.F."/>
            <person name="Shirreff L."/>
            <person name="DuCote T."/>
            <person name="Jacobsson K.G."/>
            <person name="Ennis D.G."/>
            <person name="Kirsebom L.A."/>
        </authorList>
    </citation>
    <scope>NUCLEOTIDE SEQUENCE [LARGE SCALE GENOMIC DNA]</scope>
    <source>
        <strain evidence="2 3">CCUG 63697</strain>
    </source>
</reference>
<protein>
    <submittedName>
        <fullName evidence="2">Uncharacterized protein</fullName>
    </submittedName>
</protein>
<dbReference type="EMBL" id="PECC01000028">
    <property type="protein sequence ID" value="TDZ49103.1"/>
    <property type="molecule type" value="Genomic_DNA"/>
</dbReference>
<dbReference type="AlphaFoldDB" id="A0A4V3HUP4"/>
<name>A0A4V3HUP4_9MYCO</name>
<feature type="transmembrane region" description="Helical" evidence="1">
    <location>
        <begin position="185"/>
        <end position="208"/>
    </location>
</feature>
<keyword evidence="3" id="KW-1185">Reference proteome</keyword>
<evidence type="ECO:0000256" key="1">
    <source>
        <dbReference type="SAM" id="Phobius"/>
    </source>
</evidence>
<keyword evidence="1" id="KW-0472">Membrane</keyword>
<evidence type="ECO:0000313" key="2">
    <source>
        <dbReference type="EMBL" id="TDZ49103.1"/>
    </source>
</evidence>
<comment type="caution">
    <text evidence="2">The sequence shown here is derived from an EMBL/GenBank/DDBJ whole genome shotgun (WGS) entry which is preliminary data.</text>
</comment>
<keyword evidence="1" id="KW-0812">Transmembrane</keyword>
<sequence>MTAVNTFLDEHSWLPGALIALAVLFIHWRWRIRDTDSKTLDYRIEEDEPIFSSADRPNNLEVIFDDKSVLDPRITRIRFENTGKQVIKPSEIIKPFVIDRKGATILDARLADGSEWGLASLDGRNRQSLIVEPETLNPGDWFSIRIFYDGGKGNPITVSGKIEGQTRKPELEAPKQRWPSIPPDMAFGSLASMMILLLGVLITVPIKFHFSGSIGWIFMIFGASGLGMYVSLISMYRDRRRKALSSRA</sequence>
<dbReference type="Proteomes" id="UP000295165">
    <property type="component" value="Unassembled WGS sequence"/>
</dbReference>
<feature type="transmembrane region" description="Helical" evidence="1">
    <location>
        <begin position="214"/>
        <end position="236"/>
    </location>
</feature>